<proteinExistence type="inferred from homology"/>
<dbReference type="EMBL" id="CP111022">
    <property type="protein sequence ID" value="WAR18297.1"/>
    <property type="molecule type" value="Genomic_DNA"/>
</dbReference>
<dbReference type="Gene3D" id="3.40.50.1460">
    <property type="match status" value="1"/>
</dbReference>
<dbReference type="PRINTS" id="PR00776">
    <property type="entry name" value="HEMOGLOBNASE"/>
</dbReference>
<evidence type="ECO:0000256" key="2">
    <source>
        <dbReference type="SAM" id="SignalP"/>
    </source>
</evidence>
<feature type="signal peptide" evidence="2">
    <location>
        <begin position="1"/>
        <end position="16"/>
    </location>
</feature>
<organism evidence="3 4">
    <name type="scientific">Mya arenaria</name>
    <name type="common">Soft-shell clam</name>
    <dbReference type="NCBI Taxonomy" id="6604"/>
    <lineage>
        <taxon>Eukaryota</taxon>
        <taxon>Metazoa</taxon>
        <taxon>Spiralia</taxon>
        <taxon>Lophotrochozoa</taxon>
        <taxon>Mollusca</taxon>
        <taxon>Bivalvia</taxon>
        <taxon>Autobranchia</taxon>
        <taxon>Heteroconchia</taxon>
        <taxon>Euheterodonta</taxon>
        <taxon>Imparidentia</taxon>
        <taxon>Neoheterodontei</taxon>
        <taxon>Myida</taxon>
        <taxon>Myoidea</taxon>
        <taxon>Myidae</taxon>
        <taxon>Mya</taxon>
    </lineage>
</organism>
<dbReference type="InterPro" id="IPR046427">
    <property type="entry name" value="Legumain_prodom_sf"/>
</dbReference>
<sequence length="301" mass="34056">MERLFVLCCVFGLSLSLPSNVFEFEQPQNGGNHWALLVAGSNGYFNYRHQADVCHAYQILHAHGIPDERIVVMMYDDIAENSENPVKGNLINHPDGPNVYEGIIKDYTGKEVNPETFLSVLKGEKDKVNGKVIDSGPNDHVFVNFVDHGAPGILGFGSKTLKAKKLMDAIMFMHDNKKYDKADKVKSEDVPLESLRRSLNLVSSKEEAVNIQQQIEQILKEREVVNKTMKQIIAMATDDHVLTTNVMETRHKISAWDCYEENDYALRKLYMFVNMCEMHVPREAINAAIEEVCNVGKVNIQ</sequence>
<dbReference type="InterPro" id="IPR001096">
    <property type="entry name" value="Peptidase_C13"/>
</dbReference>
<dbReference type="InterPro" id="IPR048501">
    <property type="entry name" value="Legum_prodom"/>
</dbReference>
<dbReference type="Pfam" id="PF01650">
    <property type="entry name" value="Peptidase_C13"/>
    <property type="match status" value="1"/>
</dbReference>
<keyword evidence="4" id="KW-1185">Reference proteome</keyword>
<accession>A0ABY7FBA8</accession>
<dbReference type="CDD" id="cd21115">
    <property type="entry name" value="legumain_C"/>
    <property type="match status" value="1"/>
</dbReference>
<comment type="similarity">
    <text evidence="1">Belongs to the peptidase C13 family.</text>
</comment>
<dbReference type="Gene3D" id="1.10.132.130">
    <property type="match status" value="2"/>
</dbReference>
<feature type="chain" id="PRO_5047430439" evidence="2">
    <location>
        <begin position="17"/>
        <end position="301"/>
    </location>
</feature>
<keyword evidence="2" id="KW-0732">Signal</keyword>
<dbReference type="PIRSF" id="PIRSF019663">
    <property type="entry name" value="Legumain"/>
    <property type="match status" value="1"/>
</dbReference>
<evidence type="ECO:0000313" key="3">
    <source>
        <dbReference type="EMBL" id="WAR18297.1"/>
    </source>
</evidence>
<dbReference type="PANTHER" id="PTHR12000">
    <property type="entry name" value="HEMOGLOBINASE FAMILY MEMBER"/>
    <property type="match status" value="1"/>
</dbReference>
<dbReference type="PANTHER" id="PTHR12000:SF42">
    <property type="entry name" value="LEGUMAIN"/>
    <property type="match status" value="1"/>
</dbReference>
<gene>
    <name evidence="3" type="ORF">MAR_000135</name>
</gene>
<evidence type="ECO:0000313" key="4">
    <source>
        <dbReference type="Proteomes" id="UP001164746"/>
    </source>
</evidence>
<evidence type="ECO:0000256" key="1">
    <source>
        <dbReference type="ARBA" id="ARBA00009941"/>
    </source>
</evidence>
<dbReference type="Proteomes" id="UP001164746">
    <property type="component" value="Chromosome 11"/>
</dbReference>
<protein>
    <submittedName>
        <fullName evidence="3">LGMN-like protein</fullName>
    </submittedName>
</protein>
<name>A0ABY7FBA8_MYAAR</name>
<reference evidence="3" key="1">
    <citation type="submission" date="2022-11" db="EMBL/GenBank/DDBJ databases">
        <title>Centuries of genome instability and evolution in soft-shell clam transmissible cancer (bioRxiv).</title>
        <authorList>
            <person name="Hart S.F.M."/>
            <person name="Yonemitsu M.A."/>
            <person name="Giersch R.M."/>
            <person name="Beal B.F."/>
            <person name="Arriagada G."/>
            <person name="Davis B.W."/>
            <person name="Ostrander E.A."/>
            <person name="Goff S.P."/>
            <person name="Metzger M.J."/>
        </authorList>
    </citation>
    <scope>NUCLEOTIDE SEQUENCE</scope>
    <source>
        <strain evidence="3">MELC-2E11</strain>
        <tissue evidence="3">Siphon/mantle</tissue>
    </source>
</reference>